<dbReference type="InterPro" id="IPR001936">
    <property type="entry name" value="RasGAP_dom"/>
</dbReference>
<dbReference type="GO" id="GO:0005096">
    <property type="term" value="F:GTPase activator activity"/>
    <property type="evidence" value="ECO:0007669"/>
    <property type="project" value="UniProtKB-KW"/>
</dbReference>
<feature type="region of interest" description="Disordered" evidence="2">
    <location>
        <begin position="547"/>
        <end position="566"/>
    </location>
</feature>
<dbReference type="PANTHER" id="PTHR10194">
    <property type="entry name" value="RAS GTPASE-ACTIVATING PROTEINS"/>
    <property type="match status" value="1"/>
</dbReference>
<evidence type="ECO:0000259" key="3">
    <source>
        <dbReference type="PROSITE" id="PS50018"/>
    </source>
</evidence>
<feature type="region of interest" description="Disordered" evidence="2">
    <location>
        <begin position="398"/>
        <end position="420"/>
    </location>
</feature>
<dbReference type="InterPro" id="IPR023152">
    <property type="entry name" value="RasGAP_CS"/>
</dbReference>
<proteinExistence type="predicted"/>
<dbReference type="Gene3D" id="1.10.506.10">
    <property type="entry name" value="GTPase Activation - p120gap, domain 1"/>
    <property type="match status" value="2"/>
</dbReference>
<feature type="non-terminal residue" evidence="4">
    <location>
        <position position="1"/>
    </location>
</feature>
<dbReference type="PROSITE" id="PS50018">
    <property type="entry name" value="RAS_GTPASE_ACTIV_2"/>
    <property type="match status" value="1"/>
</dbReference>
<feature type="region of interest" description="Disordered" evidence="2">
    <location>
        <begin position="445"/>
        <end position="499"/>
    </location>
</feature>
<evidence type="ECO:0000313" key="5">
    <source>
        <dbReference type="Proteomes" id="UP001211907"/>
    </source>
</evidence>
<dbReference type="InterPro" id="IPR039360">
    <property type="entry name" value="Ras_GTPase"/>
</dbReference>
<dbReference type="SUPFAM" id="SSF48350">
    <property type="entry name" value="GTPase activation domain, GAP"/>
    <property type="match status" value="1"/>
</dbReference>
<dbReference type="Proteomes" id="UP001211907">
    <property type="component" value="Unassembled WGS sequence"/>
</dbReference>
<evidence type="ECO:0000256" key="2">
    <source>
        <dbReference type="SAM" id="MobiDB-lite"/>
    </source>
</evidence>
<evidence type="ECO:0000256" key="1">
    <source>
        <dbReference type="ARBA" id="ARBA00022468"/>
    </source>
</evidence>
<reference evidence="4" key="1">
    <citation type="submission" date="2020-05" db="EMBL/GenBank/DDBJ databases">
        <title>Phylogenomic resolution of chytrid fungi.</title>
        <authorList>
            <person name="Stajich J.E."/>
            <person name="Amses K."/>
            <person name="Simmons R."/>
            <person name="Seto K."/>
            <person name="Myers J."/>
            <person name="Bonds A."/>
            <person name="Quandt C.A."/>
            <person name="Barry K."/>
            <person name="Liu P."/>
            <person name="Grigoriev I."/>
            <person name="Longcore J.E."/>
            <person name="James T.Y."/>
        </authorList>
    </citation>
    <scope>NUCLEOTIDE SEQUENCE</scope>
    <source>
        <strain evidence="4">JEL0513</strain>
    </source>
</reference>
<dbReference type="PANTHER" id="PTHR10194:SF60">
    <property type="entry name" value="RAS GTPASE-ACTIVATING PROTEIN RASKOL"/>
    <property type="match status" value="1"/>
</dbReference>
<keyword evidence="1" id="KW-0343">GTPase activation</keyword>
<dbReference type="PROSITE" id="PS00509">
    <property type="entry name" value="RAS_GTPASE_ACTIV_1"/>
    <property type="match status" value="1"/>
</dbReference>
<comment type="caution">
    <text evidence="4">The sequence shown here is derived from an EMBL/GenBank/DDBJ whole genome shotgun (WGS) entry which is preliminary data.</text>
</comment>
<keyword evidence="5" id="KW-1185">Reference proteome</keyword>
<dbReference type="Pfam" id="PF00616">
    <property type="entry name" value="RasGAP"/>
    <property type="match status" value="2"/>
</dbReference>
<sequence length="653" mass="70934">KNFKALKLLGGLAPSSIRAQFARTVVRLLLAKKLEADGLISLIDSEIDATNDPHIIFRGNTFATKAMDILMSTIGMDYLRETIGPHIKAVAESKESCEIDPSRIENPEAMVENLKRLKSHTAAIWMAISKSVDNCPRVFVEIFNAIQSKICAKWGIEANVKYSAISGFIFLRFFCPAILSPNLFKLIDEFPDAHRARTFTLIAKIIQNLANLAEFGQKEQYLEDTRDSTEEIATQNGIVSQIELRRELENCYQQAATLTNEIELLHHKSKSSSADSFISERLLDEFKKLAAAHEAQFGCSTASENQNGSRLLVDQINPIGATSPILKPNLALSSRKLSANAETVYKNNPPNLTGNLNVDVNVVTTKASISSIPFTSPIIYALPYGGKSSENFTDNLAASRSSEDISRKKSKSLRSISSGGPLRAGLTVDSSMDSVLATLNKAMLGDTSRPGTINEDADRSRQSSDGLDSRPSGSFYRKPSIWSNAKGNSQSEGTASVVTSPAPVKGFLGLFKKTHGAGSSFPGSDDESLEEAFASLQAKDFTTTNHISPEDAENWENKSVKSDGSQEAEILAPLERGSSARSMHDVNGKIEHKHFLDIGKKGLGKFSQRFSLDFLAGKSNTSSSDRLNATAAEQSKGESNTSLSPPGVSERRV</sequence>
<feature type="compositionally biased region" description="Polar residues" evidence="2">
    <location>
        <begin position="618"/>
        <end position="644"/>
    </location>
</feature>
<feature type="domain" description="Ras-GAP" evidence="3">
    <location>
        <begin position="17"/>
        <end position="211"/>
    </location>
</feature>
<dbReference type="EMBL" id="JADGJH010000342">
    <property type="protein sequence ID" value="KAJ3130881.1"/>
    <property type="molecule type" value="Genomic_DNA"/>
</dbReference>
<dbReference type="SMART" id="SM00323">
    <property type="entry name" value="RasGAP"/>
    <property type="match status" value="1"/>
</dbReference>
<evidence type="ECO:0000313" key="4">
    <source>
        <dbReference type="EMBL" id="KAJ3130881.1"/>
    </source>
</evidence>
<gene>
    <name evidence="4" type="ORF">HK100_007271</name>
</gene>
<organism evidence="4 5">
    <name type="scientific">Physocladia obscura</name>
    <dbReference type="NCBI Taxonomy" id="109957"/>
    <lineage>
        <taxon>Eukaryota</taxon>
        <taxon>Fungi</taxon>
        <taxon>Fungi incertae sedis</taxon>
        <taxon>Chytridiomycota</taxon>
        <taxon>Chytridiomycota incertae sedis</taxon>
        <taxon>Chytridiomycetes</taxon>
        <taxon>Chytridiales</taxon>
        <taxon>Chytriomycetaceae</taxon>
        <taxon>Physocladia</taxon>
    </lineage>
</organism>
<feature type="region of interest" description="Disordered" evidence="2">
    <location>
        <begin position="617"/>
        <end position="653"/>
    </location>
</feature>
<dbReference type="AlphaFoldDB" id="A0AAD5T508"/>
<dbReference type="InterPro" id="IPR008936">
    <property type="entry name" value="Rho_GTPase_activation_prot"/>
</dbReference>
<accession>A0AAD5T508</accession>
<feature type="compositionally biased region" description="Polar residues" evidence="2">
    <location>
        <begin position="481"/>
        <end position="499"/>
    </location>
</feature>
<name>A0AAD5T508_9FUNG</name>
<protein>
    <recommendedName>
        <fullName evidence="3">Ras-GAP domain-containing protein</fullName>
    </recommendedName>
</protein>